<dbReference type="EMBL" id="JBAMIC010000001">
    <property type="protein sequence ID" value="KAK7114385.1"/>
    <property type="molecule type" value="Genomic_DNA"/>
</dbReference>
<comment type="similarity">
    <text evidence="1">Belongs to the transglutaminase superfamily. Transglutaminase family.</text>
</comment>
<dbReference type="Pfam" id="PF00868">
    <property type="entry name" value="Transglut_N"/>
    <property type="match status" value="1"/>
</dbReference>
<proteinExistence type="inferred from homology"/>
<gene>
    <name evidence="4" type="ORF">V1264_000450</name>
</gene>
<dbReference type="SUPFAM" id="SSF49309">
    <property type="entry name" value="Transglutaminase, two C-terminal domains"/>
    <property type="match status" value="2"/>
</dbReference>
<dbReference type="SUPFAM" id="SSF54001">
    <property type="entry name" value="Cysteine proteinases"/>
    <property type="match status" value="1"/>
</dbReference>
<dbReference type="InterPro" id="IPR014756">
    <property type="entry name" value="Ig_E-set"/>
</dbReference>
<dbReference type="Gene3D" id="2.60.40.10">
    <property type="entry name" value="Immunoglobulins"/>
    <property type="match status" value="3"/>
</dbReference>
<dbReference type="InterPro" id="IPR013783">
    <property type="entry name" value="Ig-like_fold"/>
</dbReference>
<feature type="region of interest" description="Disordered" evidence="2">
    <location>
        <begin position="13"/>
        <end position="87"/>
    </location>
</feature>
<protein>
    <recommendedName>
        <fullName evidence="3">Transglutaminase-like domain-containing protein</fullName>
    </recommendedName>
</protein>
<evidence type="ECO:0000313" key="4">
    <source>
        <dbReference type="EMBL" id="KAK7114385.1"/>
    </source>
</evidence>
<organism evidence="4 5">
    <name type="scientific">Littorina saxatilis</name>
    <dbReference type="NCBI Taxonomy" id="31220"/>
    <lineage>
        <taxon>Eukaryota</taxon>
        <taxon>Metazoa</taxon>
        <taxon>Spiralia</taxon>
        <taxon>Lophotrochozoa</taxon>
        <taxon>Mollusca</taxon>
        <taxon>Gastropoda</taxon>
        <taxon>Caenogastropoda</taxon>
        <taxon>Littorinimorpha</taxon>
        <taxon>Littorinoidea</taxon>
        <taxon>Littorinidae</taxon>
        <taxon>Littorina</taxon>
    </lineage>
</organism>
<dbReference type="SUPFAM" id="SSF81296">
    <property type="entry name" value="E set domains"/>
    <property type="match status" value="1"/>
</dbReference>
<dbReference type="AlphaFoldDB" id="A0AAN9C4P6"/>
<evidence type="ECO:0000313" key="5">
    <source>
        <dbReference type="Proteomes" id="UP001374579"/>
    </source>
</evidence>
<accession>A0AAN9C4P6</accession>
<dbReference type="FunFam" id="3.90.260.10:FF:000002">
    <property type="entry name" value="Erythrocyte membrane protein band 4.2"/>
    <property type="match status" value="1"/>
</dbReference>
<dbReference type="InterPro" id="IPR038765">
    <property type="entry name" value="Papain-like_cys_pep_sf"/>
</dbReference>
<dbReference type="Gene3D" id="3.90.260.10">
    <property type="entry name" value="Transglutaminase-like"/>
    <property type="match status" value="1"/>
</dbReference>
<keyword evidence="5" id="KW-1185">Reference proteome</keyword>
<evidence type="ECO:0000256" key="1">
    <source>
        <dbReference type="ARBA" id="ARBA00005968"/>
    </source>
</evidence>
<comment type="caution">
    <text evidence="4">The sequence shown here is derived from an EMBL/GenBank/DDBJ whole genome shotgun (WGS) entry which is preliminary data.</text>
</comment>
<dbReference type="InterPro" id="IPR036985">
    <property type="entry name" value="Transglutaminase-like_sf"/>
</dbReference>
<feature type="domain" description="Transglutaminase-like" evidence="3">
    <location>
        <begin position="403"/>
        <end position="497"/>
    </location>
</feature>
<dbReference type="InterPro" id="IPR050779">
    <property type="entry name" value="Transglutaminase"/>
</dbReference>
<dbReference type="InterPro" id="IPR002931">
    <property type="entry name" value="Transglutaminase-like"/>
</dbReference>
<dbReference type="SMART" id="SM00460">
    <property type="entry name" value="TGc"/>
    <property type="match status" value="1"/>
</dbReference>
<dbReference type="InterPro" id="IPR036238">
    <property type="entry name" value="Transglutaminase_C_sf"/>
</dbReference>
<sequence length="863" mass="98368">MYRLYSLQVDSVYGRTPRNHDNGSNMYRRASPRDHAGNPRSAGSTSVPSTFRNRYEAERSRRYAARPSGRSTFRLYGPPRTRPSRHSRDRRYWSFIYPDSAADDEKVEKEKEKELEKKRLPKEEVKKLQVLTVEDVSFNIVGNALMHHTLKYDCIKGENAQPVFRRGQEFDVTVTFDRAYQKDKDDLFFVLEADEENPGKNLKERFQLDEDGSDTYRKDEDWGARILESDSDKKTLKLAVYIPGDCVIGEWDVKVKTSLQGSEKKFVYRCPQPMIILFNPWSSVDQVHFTEKEDLLNEYILNDVGSIFVGTAHSIGSRPWTYGQFDKGILDICLSILRKAFGFKMSPSMADPVMVARALSRIINDCDDKGVLVGNWSGDYEGGAKPTSWTSSTAILRKYEETGQPVKYGQCWVFSHLLTAVSRALGLPCRSVTNFDSAHDTDNTCTIDTYYDEEGEELKHLKSDSIWNFHVWNEVWILRPDLQDNTYDGWHVVDATPQEQSCGMFQCGPCPVAAVKRGEINVGYDTAFVFSEVNAEVVNWVCDPDEEIKTHSSIKRDYVGNQLSTKTPDGKAHLKKLSYFHQDDPSLRLDLTDTYKFDEGTPEEREAVRRAVRFSRHGGRLFKKSSELEVTFDRKTQTMIGKDLVITSYVNNVSKEDKAVDVIMAVRTCTYWNNSVDDKALEKKTLPRKTIKAGQTEQFQVTVTPQKYLESCDESYSVYAYVCAKDVAANMPYSSQQPFRLRTPDLDIKGPKSAKSGEQLTVTASFTNPLQVPLTNCHLEMTGNLDLHEDDKNDFEFVFWSKLLQHKNVKAGEKVTLTFLVVGEVDDEEDGRVKTMDMVFNSNEISTGITGAYVVELNKPVPK</sequence>
<dbReference type="GO" id="GO:0003810">
    <property type="term" value="F:protein-glutamine gamma-glutamyltransferase activity"/>
    <property type="evidence" value="ECO:0007669"/>
    <property type="project" value="InterPro"/>
</dbReference>
<evidence type="ECO:0000259" key="3">
    <source>
        <dbReference type="SMART" id="SM00460"/>
    </source>
</evidence>
<feature type="compositionally biased region" description="Polar residues" evidence="2">
    <location>
        <begin position="41"/>
        <end position="51"/>
    </location>
</feature>
<evidence type="ECO:0000256" key="2">
    <source>
        <dbReference type="SAM" id="MobiDB-lite"/>
    </source>
</evidence>
<dbReference type="Pfam" id="PF01841">
    <property type="entry name" value="Transglut_core"/>
    <property type="match status" value="1"/>
</dbReference>
<name>A0AAN9C4P6_9CAEN</name>
<dbReference type="PANTHER" id="PTHR11590">
    <property type="entry name" value="PROTEIN-GLUTAMINE GAMMA-GLUTAMYLTRANSFERASE"/>
    <property type="match status" value="1"/>
</dbReference>
<dbReference type="Proteomes" id="UP001374579">
    <property type="component" value="Unassembled WGS sequence"/>
</dbReference>
<reference evidence="4 5" key="1">
    <citation type="submission" date="2024-02" db="EMBL/GenBank/DDBJ databases">
        <title>Chromosome-scale genome assembly of the rough periwinkle Littorina saxatilis.</title>
        <authorList>
            <person name="De Jode A."/>
            <person name="Faria R."/>
            <person name="Formenti G."/>
            <person name="Sims Y."/>
            <person name="Smith T.P."/>
            <person name="Tracey A."/>
            <person name="Wood J.M.D."/>
            <person name="Zagrodzka Z.B."/>
            <person name="Johannesson K."/>
            <person name="Butlin R.K."/>
            <person name="Leder E.H."/>
        </authorList>
    </citation>
    <scope>NUCLEOTIDE SEQUENCE [LARGE SCALE GENOMIC DNA]</scope>
    <source>
        <strain evidence="4">Snail1</strain>
        <tissue evidence="4">Muscle</tissue>
    </source>
</reference>
<dbReference type="InterPro" id="IPR001102">
    <property type="entry name" value="Transglutaminase_N"/>
</dbReference>
<dbReference type="PANTHER" id="PTHR11590:SF40">
    <property type="entry name" value="HEMOCYTE PROTEIN-GLUTAMINE GAMMA-GLUTAMYLTRANSFERASE-LIKE PROTEIN"/>
    <property type="match status" value="1"/>
</dbReference>